<organism evidence="2 3">
    <name type="scientific">Photobacterium angustum</name>
    <dbReference type="NCBI Taxonomy" id="661"/>
    <lineage>
        <taxon>Bacteria</taxon>
        <taxon>Pseudomonadati</taxon>
        <taxon>Pseudomonadota</taxon>
        <taxon>Gammaproteobacteria</taxon>
        <taxon>Vibrionales</taxon>
        <taxon>Vibrionaceae</taxon>
        <taxon>Photobacterium</taxon>
    </lineage>
</organism>
<reference evidence="2 3" key="1">
    <citation type="submission" date="2016-12" db="EMBL/GenBank/DDBJ databases">
        <title>Diversity of luminous bacteria.</title>
        <authorList>
            <person name="Yoshizawa S."/>
            <person name="Kogure K."/>
        </authorList>
    </citation>
    <scope>NUCLEOTIDE SEQUENCE [LARGE SCALE GENOMIC DNA]</scope>
    <source>
        <strain evidence="2 3">LC1-200</strain>
    </source>
</reference>
<dbReference type="Proteomes" id="UP000238730">
    <property type="component" value="Unassembled WGS sequence"/>
</dbReference>
<evidence type="ECO:0000256" key="1">
    <source>
        <dbReference type="SAM" id="Coils"/>
    </source>
</evidence>
<dbReference type="OrthoDB" id="5770596at2"/>
<dbReference type="AlphaFoldDB" id="A0A2S7VXU7"/>
<evidence type="ECO:0000313" key="2">
    <source>
        <dbReference type="EMBL" id="PQJ66916.1"/>
    </source>
</evidence>
<dbReference type="RefSeq" id="WP_105060219.1">
    <property type="nucleotide sequence ID" value="NZ_MSCJ01000001.1"/>
</dbReference>
<name>A0A2S7VXU7_PHOAN</name>
<comment type="caution">
    <text evidence="2">The sequence shown here is derived from an EMBL/GenBank/DDBJ whole genome shotgun (WGS) entry which is preliminary data.</text>
</comment>
<evidence type="ECO:0000313" key="3">
    <source>
        <dbReference type="Proteomes" id="UP000238730"/>
    </source>
</evidence>
<sequence>MAITIRDIDKHYYMIESLKSLTNSNVTTKALINGGYLAVELGQQLEEERLKRIKAESELQELKQKFSSYIKSKEELLDALK</sequence>
<protein>
    <submittedName>
        <fullName evidence="2">Uncharacterized protein</fullName>
    </submittedName>
</protein>
<gene>
    <name evidence="2" type="ORF">BTO08_05490</name>
</gene>
<dbReference type="EMBL" id="MSCJ01000001">
    <property type="protein sequence ID" value="PQJ66916.1"/>
    <property type="molecule type" value="Genomic_DNA"/>
</dbReference>
<proteinExistence type="predicted"/>
<accession>A0A2S7VXU7</accession>
<feature type="coiled-coil region" evidence="1">
    <location>
        <begin position="38"/>
        <end position="79"/>
    </location>
</feature>
<keyword evidence="1" id="KW-0175">Coiled coil</keyword>